<reference evidence="2" key="1">
    <citation type="submission" date="2023-06" db="EMBL/GenBank/DDBJ databases">
        <title>Genome-scale phylogeny and comparative genomics of the fungal order Sordariales.</title>
        <authorList>
            <consortium name="Lawrence Berkeley National Laboratory"/>
            <person name="Hensen N."/>
            <person name="Bonometti L."/>
            <person name="Westerberg I."/>
            <person name="Brannstrom I.O."/>
            <person name="Guillou S."/>
            <person name="Cros-Aarteil S."/>
            <person name="Calhoun S."/>
            <person name="Haridas S."/>
            <person name="Kuo A."/>
            <person name="Mondo S."/>
            <person name="Pangilinan J."/>
            <person name="Riley R."/>
            <person name="LaButti K."/>
            <person name="Andreopoulos B."/>
            <person name="Lipzen A."/>
            <person name="Chen C."/>
            <person name="Yanf M."/>
            <person name="Daum C."/>
            <person name="Ng V."/>
            <person name="Clum A."/>
            <person name="Steindorff A."/>
            <person name="Ohm R."/>
            <person name="Martin F."/>
            <person name="Silar P."/>
            <person name="Natvig D."/>
            <person name="Lalanne C."/>
            <person name="Gautier V."/>
            <person name="Ament-velasquez S.L."/>
            <person name="Kruys A."/>
            <person name="Hutchinson M.I."/>
            <person name="Powell A.J."/>
            <person name="Barry K."/>
            <person name="Miller A.N."/>
            <person name="Grigoriev I.V."/>
            <person name="Debuchy R."/>
            <person name="Gladieux P."/>
            <person name="Thoren M.H."/>
            <person name="Johannesson H."/>
        </authorList>
    </citation>
    <scope>NUCLEOTIDE SEQUENCE</scope>
    <source>
        <strain evidence="2">SMH3187-1</strain>
    </source>
</reference>
<accession>A0AA40FBE4</accession>
<feature type="compositionally biased region" description="Basic residues" evidence="1">
    <location>
        <begin position="96"/>
        <end position="106"/>
    </location>
</feature>
<keyword evidence="3" id="KW-1185">Reference proteome</keyword>
<comment type="caution">
    <text evidence="2">The sequence shown here is derived from an EMBL/GenBank/DDBJ whole genome shotgun (WGS) entry which is preliminary data.</text>
</comment>
<feature type="region of interest" description="Disordered" evidence="1">
    <location>
        <begin position="1"/>
        <end position="180"/>
    </location>
</feature>
<evidence type="ECO:0000256" key="1">
    <source>
        <dbReference type="SAM" id="MobiDB-lite"/>
    </source>
</evidence>
<feature type="compositionally biased region" description="Basic residues" evidence="1">
    <location>
        <begin position="730"/>
        <end position="743"/>
    </location>
</feature>
<organism evidence="2 3">
    <name type="scientific">Schizothecium vesticola</name>
    <dbReference type="NCBI Taxonomy" id="314040"/>
    <lineage>
        <taxon>Eukaryota</taxon>
        <taxon>Fungi</taxon>
        <taxon>Dikarya</taxon>
        <taxon>Ascomycota</taxon>
        <taxon>Pezizomycotina</taxon>
        <taxon>Sordariomycetes</taxon>
        <taxon>Sordariomycetidae</taxon>
        <taxon>Sordariales</taxon>
        <taxon>Schizotheciaceae</taxon>
        <taxon>Schizothecium</taxon>
    </lineage>
</organism>
<feature type="region of interest" description="Disordered" evidence="1">
    <location>
        <begin position="324"/>
        <end position="371"/>
    </location>
</feature>
<feature type="compositionally biased region" description="Low complexity" evidence="1">
    <location>
        <begin position="605"/>
        <end position="624"/>
    </location>
</feature>
<dbReference type="Proteomes" id="UP001172155">
    <property type="component" value="Unassembled WGS sequence"/>
</dbReference>
<feature type="region of interest" description="Disordered" evidence="1">
    <location>
        <begin position="415"/>
        <end position="442"/>
    </location>
</feature>
<dbReference type="AlphaFoldDB" id="A0AA40FBE4"/>
<feature type="compositionally biased region" description="Basic and acidic residues" evidence="1">
    <location>
        <begin position="1"/>
        <end position="45"/>
    </location>
</feature>
<feature type="compositionally biased region" description="Acidic residues" evidence="1">
    <location>
        <begin position="417"/>
        <end position="428"/>
    </location>
</feature>
<protein>
    <submittedName>
        <fullName evidence="2">Uncharacterized protein</fullName>
    </submittedName>
</protein>
<gene>
    <name evidence="2" type="ORF">B0T18DRAFT_42772</name>
</gene>
<feature type="region of interest" description="Disordered" evidence="1">
    <location>
        <begin position="705"/>
        <end position="783"/>
    </location>
</feature>
<feature type="compositionally biased region" description="Pro residues" evidence="1">
    <location>
        <begin position="677"/>
        <end position="686"/>
    </location>
</feature>
<dbReference type="EMBL" id="JAUKUD010000001">
    <property type="protein sequence ID" value="KAK0754683.1"/>
    <property type="molecule type" value="Genomic_DNA"/>
</dbReference>
<feature type="compositionally biased region" description="Basic and acidic residues" evidence="1">
    <location>
        <begin position="327"/>
        <end position="346"/>
    </location>
</feature>
<evidence type="ECO:0000313" key="2">
    <source>
        <dbReference type="EMBL" id="KAK0754683.1"/>
    </source>
</evidence>
<feature type="compositionally biased region" description="Low complexity" evidence="1">
    <location>
        <begin position="59"/>
        <end position="80"/>
    </location>
</feature>
<sequence>MSTKEAKEAKEAKEPRESREQKEQKEQKESKHRPDVLRQPQRKDSLTTVLTYLQGRTVPLRPSSNASPSSTQPSSNSLAQGPSKQRRYSHGGDLKKKARTNSHTLRRYSFTNLAAIKEDQSTKTKSSKTAEGAPKTTKPGSSEKVNKTADIRKKKSQNRLAAGNSEAKPQSAPPPMPIKGILRVCSPDGQRPPLRHIRSYSSSAAMPGPDQLATIAGLTPLIPTTGETADSDTISQPGSPIVRPLSPGATVRFAKATVHRVEVGPGRRFLPVKRRSKSTVTYLAPLDPVSPANTPKVTLQSPTKLRRHQENQAAMGRYWMRMEEEEAQQRAEAERQAAEEAERYRAEPSTPPTSNAAPPQSPMSLARPLIPAPEPHRLSMAERLATVETLPLLNGILPLGEVDSIATADVEDKLETVEADSDDSDAESDGGASTAMDDEGEEHDIGKLSDLMSLADVWDGARLALEAEAGEEGLAGLETPGSEIATAVQTSMCSDGETKSKNGAQAGFSGKDILAATISNSTGGAAPTNGAEKPAPSTKAMQSVTLTATPSASTPTATDKPKSETTQGNVAAAPIPTQAKAAVSTAAGSGASTTPKTETPKPETAKAMPKSAPAAPAASSSSAVKSEKPVAGSRPDAKPTTTPPPSAAEAKRPTHPIAQTPEPSRQHWSFVSLRPSSPRPTSPRPMSPMTTLRHKKTMMTLGATINTSSFSPPTTPTMTHAAALQGATAHHTHSHSPHPHSPKLNHLQLSSSRRGSSRPPTPYSLVGEQQQQQPPHHNQEIAV</sequence>
<proteinExistence type="predicted"/>
<evidence type="ECO:0000313" key="3">
    <source>
        <dbReference type="Proteomes" id="UP001172155"/>
    </source>
</evidence>
<name>A0AA40FBE4_9PEZI</name>
<feature type="region of interest" description="Disordered" evidence="1">
    <location>
        <begin position="519"/>
        <end position="692"/>
    </location>
</feature>
<feature type="compositionally biased region" description="Low complexity" evidence="1">
    <location>
        <begin position="571"/>
        <end position="597"/>
    </location>
</feature>
<feature type="compositionally biased region" description="Low complexity" evidence="1">
    <location>
        <begin position="547"/>
        <end position="558"/>
    </location>
</feature>